<dbReference type="InterPro" id="IPR036942">
    <property type="entry name" value="Beta-barrel_TonB_sf"/>
</dbReference>
<dbReference type="InterPro" id="IPR012910">
    <property type="entry name" value="Plug_dom"/>
</dbReference>
<dbReference type="RefSeq" id="WP_094984194.1">
    <property type="nucleotide sequence ID" value="NZ_NHNI01000001.1"/>
</dbReference>
<dbReference type="Gene3D" id="2.40.170.20">
    <property type="entry name" value="TonB-dependent receptor, beta-barrel domain"/>
    <property type="match status" value="1"/>
</dbReference>
<comment type="caution">
    <text evidence="13">The sequence shown here is derived from an EMBL/GenBank/DDBJ whole genome shotgun (WGS) entry which is preliminary data.</text>
</comment>
<evidence type="ECO:0000259" key="12">
    <source>
        <dbReference type="Pfam" id="PF07715"/>
    </source>
</evidence>
<dbReference type="Pfam" id="PF07715">
    <property type="entry name" value="Plug"/>
    <property type="match status" value="1"/>
</dbReference>
<dbReference type="Gene3D" id="2.170.130.10">
    <property type="entry name" value="TonB-dependent receptor, plug domain"/>
    <property type="match status" value="1"/>
</dbReference>
<dbReference type="Pfam" id="PF00593">
    <property type="entry name" value="TonB_dep_Rec_b-barrel"/>
    <property type="match status" value="1"/>
</dbReference>
<keyword evidence="4 8" id="KW-0812">Transmembrane</keyword>
<keyword evidence="6 8" id="KW-0472">Membrane</keyword>
<dbReference type="InterPro" id="IPR000531">
    <property type="entry name" value="Beta-barrel_TonB"/>
</dbReference>
<feature type="domain" description="TonB-dependent receptor-like beta-barrel" evidence="11">
    <location>
        <begin position="400"/>
        <end position="833"/>
    </location>
</feature>
<evidence type="ECO:0000256" key="4">
    <source>
        <dbReference type="ARBA" id="ARBA00022692"/>
    </source>
</evidence>
<dbReference type="EMBL" id="NHNI01000001">
    <property type="protein sequence ID" value="OZY86553.1"/>
    <property type="molecule type" value="Genomic_DNA"/>
</dbReference>
<feature type="domain" description="TonB-dependent receptor plug" evidence="12">
    <location>
        <begin position="50"/>
        <end position="148"/>
    </location>
</feature>
<evidence type="ECO:0000256" key="10">
    <source>
        <dbReference type="SAM" id="SignalP"/>
    </source>
</evidence>
<evidence type="ECO:0000313" key="13">
    <source>
        <dbReference type="EMBL" id="OZY86553.1"/>
    </source>
</evidence>
<comment type="similarity">
    <text evidence="8 9">Belongs to the TonB-dependent receptor family.</text>
</comment>
<dbReference type="InterPro" id="IPR037066">
    <property type="entry name" value="Plug_dom_sf"/>
</dbReference>
<evidence type="ECO:0000313" key="14">
    <source>
        <dbReference type="Proteomes" id="UP000216101"/>
    </source>
</evidence>
<keyword evidence="13" id="KW-0675">Receptor</keyword>
<accession>A0A266Q9H7</accession>
<keyword evidence="3 8" id="KW-1134">Transmembrane beta strand</keyword>
<evidence type="ECO:0000256" key="5">
    <source>
        <dbReference type="ARBA" id="ARBA00023077"/>
    </source>
</evidence>
<keyword evidence="10" id="KW-0732">Signal</keyword>
<sequence length="872" mass="95326">MFKKKTLSLSIAMIAALGSSYVAVAQEDQLEEVVVTGIRSSVTKALDIKRNNVQVVDSIVAEDIGKLPDNSVAAALQRVPGVQITRSNGEASGVVVRGLPNVVTTLNGRNIFTTTGRGVALADIPADLLQRVDVKKSSSASDIEGGVAGLVDVRLRRPFDFDGGLTVAGGIRGEYSEQSDSISPIGSVTVNNNWSTASGDMGVMFSVSSQDRKYMEHVSFNVAPDAVTITDPRSAPLNVADQPSLIPGVIGSYYNHGDRNRTSANLAFQFSPDASSQYYAEAFWIGYDSESELNFWVPLPSWGGFSGYVSEYKPGTNVAKTFVRDNFPGTISSNQAFGNESDTMQVAVGGQWEADKLTIKSDLAYTESQGKNRGFILDTAFFAEKIIYDFSAGGTGATDVSILNGDGTAFDLLDPSKYELWQYFDSRGQQDSDDISLSTDVNYSLADTGFTSIDAGFRLSQRNAKNNAADTGGRFRQNILFMSDYDGMAYKTPNDLLSSEVNLTTTQWLTPDRDYIYNNRAQIRVDMGYSAEEPEFLPGNFFDDQENNYAIYGKANYATEVAGMPLDGELGVRVVKLESKLNGFGVSTDVSSTEVLPSVNARLALRDDLYLRATAGKTITRPDFVQLNPLTNYFEPTDTTAATGNGGNPNLEAVESVNYDLSLEWYFADSSSLSATVFARDLDGYIQTYSEVEARNGREYLVSRPRNTGKGNLDGIELSYTQFFTELPGFWSGFGVQLNTTFMDGESESPITNKMQNLANVSDESYNAVLMYEQDGLSARLAYNWRSEFFLSFNEGGAQPGKSVVVKDEETLDFSISYDLTENLTVFTDATNLLNDPYKNWFGGDSSADESLYPRDIVARERTFSVGVRFSM</sequence>
<evidence type="ECO:0000256" key="7">
    <source>
        <dbReference type="ARBA" id="ARBA00023237"/>
    </source>
</evidence>
<dbReference type="GO" id="GO:0009279">
    <property type="term" value="C:cell outer membrane"/>
    <property type="evidence" value="ECO:0007669"/>
    <property type="project" value="UniProtKB-SubCell"/>
</dbReference>
<comment type="subcellular location">
    <subcellularLocation>
        <location evidence="1 8">Cell outer membrane</location>
        <topology evidence="1 8">Multi-pass membrane protein</topology>
    </subcellularLocation>
</comment>
<evidence type="ECO:0000256" key="1">
    <source>
        <dbReference type="ARBA" id="ARBA00004571"/>
    </source>
</evidence>
<evidence type="ECO:0000256" key="9">
    <source>
        <dbReference type="RuleBase" id="RU003357"/>
    </source>
</evidence>
<name>A0A266Q9H7_9GAMM</name>
<dbReference type="InterPro" id="IPR039426">
    <property type="entry name" value="TonB-dep_rcpt-like"/>
</dbReference>
<protein>
    <submittedName>
        <fullName evidence="13">TonB-dependent receptor</fullName>
    </submittedName>
</protein>
<evidence type="ECO:0000256" key="3">
    <source>
        <dbReference type="ARBA" id="ARBA00022452"/>
    </source>
</evidence>
<evidence type="ECO:0000256" key="8">
    <source>
        <dbReference type="PROSITE-ProRule" id="PRU01360"/>
    </source>
</evidence>
<feature type="chain" id="PRO_5012921642" evidence="10">
    <location>
        <begin position="26"/>
        <end position="872"/>
    </location>
</feature>
<gene>
    <name evidence="13" type="ORF">CBP51_05905</name>
</gene>
<keyword evidence="5 9" id="KW-0798">TonB box</keyword>
<organism evidence="13 14">
    <name type="scientific">Cellvibrio mixtus</name>
    <dbReference type="NCBI Taxonomy" id="39650"/>
    <lineage>
        <taxon>Bacteria</taxon>
        <taxon>Pseudomonadati</taxon>
        <taxon>Pseudomonadota</taxon>
        <taxon>Gammaproteobacteria</taxon>
        <taxon>Cellvibrionales</taxon>
        <taxon>Cellvibrionaceae</taxon>
        <taxon>Cellvibrio</taxon>
    </lineage>
</organism>
<keyword evidence="7 8" id="KW-0998">Cell outer membrane</keyword>
<evidence type="ECO:0000256" key="2">
    <source>
        <dbReference type="ARBA" id="ARBA00022448"/>
    </source>
</evidence>
<dbReference type="Proteomes" id="UP000216101">
    <property type="component" value="Unassembled WGS sequence"/>
</dbReference>
<proteinExistence type="inferred from homology"/>
<dbReference type="PROSITE" id="PS52016">
    <property type="entry name" value="TONB_DEPENDENT_REC_3"/>
    <property type="match status" value="1"/>
</dbReference>
<reference evidence="14" key="1">
    <citation type="submission" date="2017-05" db="EMBL/GenBank/DDBJ databases">
        <authorList>
            <person name="Barney B.M."/>
        </authorList>
    </citation>
    <scope>NUCLEOTIDE SEQUENCE [LARGE SCALE GENOMIC DNA]</scope>
    <source>
        <strain evidence="14">PSBB022</strain>
    </source>
</reference>
<dbReference type="SUPFAM" id="SSF56935">
    <property type="entry name" value="Porins"/>
    <property type="match status" value="1"/>
</dbReference>
<dbReference type="NCBIfam" id="TIGR01782">
    <property type="entry name" value="TonB-Xanth-Caul"/>
    <property type="match status" value="1"/>
</dbReference>
<dbReference type="InterPro" id="IPR010104">
    <property type="entry name" value="TonB_rcpt_bac"/>
</dbReference>
<dbReference type="AlphaFoldDB" id="A0A266Q9H7"/>
<evidence type="ECO:0000256" key="6">
    <source>
        <dbReference type="ARBA" id="ARBA00023136"/>
    </source>
</evidence>
<dbReference type="PANTHER" id="PTHR40980:SF3">
    <property type="entry name" value="TONB-DEPENDENT RECEPTOR-LIKE BETA-BARREL DOMAIN-CONTAINING PROTEIN"/>
    <property type="match status" value="1"/>
</dbReference>
<dbReference type="PANTHER" id="PTHR40980">
    <property type="entry name" value="PLUG DOMAIN-CONTAINING PROTEIN"/>
    <property type="match status" value="1"/>
</dbReference>
<keyword evidence="14" id="KW-1185">Reference proteome</keyword>
<feature type="signal peptide" evidence="10">
    <location>
        <begin position="1"/>
        <end position="25"/>
    </location>
</feature>
<evidence type="ECO:0000259" key="11">
    <source>
        <dbReference type="Pfam" id="PF00593"/>
    </source>
</evidence>
<keyword evidence="2 8" id="KW-0813">Transport</keyword>